<evidence type="ECO:0000259" key="12">
    <source>
        <dbReference type="SMART" id="SM01274"/>
    </source>
</evidence>
<proteinExistence type="inferred from homology"/>
<dbReference type="InterPro" id="IPR046346">
    <property type="entry name" value="Aminoacid_DH-like_N_sf"/>
</dbReference>
<comment type="caution">
    <text evidence="13">The sequence shown here is derived from an EMBL/GenBank/DDBJ whole genome shotgun (WGS) entry which is preliminary data.</text>
</comment>
<evidence type="ECO:0000313" key="13">
    <source>
        <dbReference type="EMBL" id="OGG44087.1"/>
    </source>
</evidence>
<feature type="binding site" evidence="10">
    <location>
        <position position="288"/>
    </location>
    <ligand>
        <name>NADP(+)</name>
        <dbReference type="ChEBI" id="CHEBI:58349"/>
    </ligand>
</feature>
<dbReference type="Gene3D" id="3.40.50.10950">
    <property type="match status" value="1"/>
</dbReference>
<comment type="similarity">
    <text evidence="3">In the N-terminal section; belongs to the malic enzymes family.</text>
</comment>
<dbReference type="FunFam" id="3.40.50.10380:FF:000003">
    <property type="entry name" value="NADP-dependent malic enzyme"/>
    <property type="match status" value="1"/>
</dbReference>
<dbReference type="FunFam" id="3.40.50.720:FF:000095">
    <property type="entry name" value="NADP-dependent malic enzyme"/>
    <property type="match status" value="1"/>
</dbReference>
<evidence type="ECO:0000256" key="8">
    <source>
        <dbReference type="PIRSR" id="PIRSR036684-1"/>
    </source>
</evidence>
<evidence type="ECO:0000256" key="5">
    <source>
        <dbReference type="ARBA" id="ARBA00022723"/>
    </source>
</evidence>
<dbReference type="Gene3D" id="3.40.50.10380">
    <property type="entry name" value="Malic enzyme, N-terminal domain"/>
    <property type="match status" value="1"/>
</dbReference>
<dbReference type="GO" id="GO:0006108">
    <property type="term" value="P:malate metabolic process"/>
    <property type="evidence" value="ECO:0007669"/>
    <property type="project" value="InterPro"/>
</dbReference>
<reference evidence="13 14" key="1">
    <citation type="journal article" date="2016" name="Nat. Commun.">
        <title>Thousands of microbial genomes shed light on interconnected biogeochemical processes in an aquifer system.</title>
        <authorList>
            <person name="Anantharaman K."/>
            <person name="Brown C.T."/>
            <person name="Hug L.A."/>
            <person name="Sharon I."/>
            <person name="Castelle C.J."/>
            <person name="Probst A.J."/>
            <person name="Thomas B.C."/>
            <person name="Singh A."/>
            <person name="Wilkins M.J."/>
            <person name="Karaoz U."/>
            <person name="Brodie E.L."/>
            <person name="Williams K.H."/>
            <person name="Hubbard S.S."/>
            <person name="Banfield J.F."/>
        </authorList>
    </citation>
    <scope>NUCLEOTIDE SEQUENCE [LARGE SCALE GENOMIC DNA]</scope>
    <source>
        <strain evidence="14">RIFCSPLOWO2_12_FULL_64_10</strain>
    </source>
</reference>
<comment type="cofactor">
    <cofactor evidence="2">
        <name>Mg(2+)</name>
        <dbReference type="ChEBI" id="CHEBI:18420"/>
    </cofactor>
</comment>
<dbReference type="InterPro" id="IPR045213">
    <property type="entry name" value="Malic_NAD-bd_bact_type"/>
</dbReference>
<dbReference type="InterPro" id="IPR002505">
    <property type="entry name" value="PTA_PTB"/>
</dbReference>
<keyword evidence="6" id="KW-0560">Oxidoreductase</keyword>
<dbReference type="GO" id="GO:0051287">
    <property type="term" value="F:NAD binding"/>
    <property type="evidence" value="ECO:0007669"/>
    <property type="project" value="InterPro"/>
</dbReference>
<evidence type="ECO:0000259" key="11">
    <source>
        <dbReference type="SMART" id="SM00919"/>
    </source>
</evidence>
<dbReference type="Gene3D" id="3.40.50.720">
    <property type="entry name" value="NAD(P)-binding Rossmann-like Domain"/>
    <property type="match status" value="1"/>
</dbReference>
<dbReference type="PANTHER" id="PTHR43237:SF4">
    <property type="entry name" value="NADP-DEPENDENT MALIC ENZYME"/>
    <property type="match status" value="1"/>
</dbReference>
<evidence type="ECO:0000256" key="1">
    <source>
        <dbReference type="ARBA" id="ARBA00001936"/>
    </source>
</evidence>
<sequence length="757" mass="82081">MTGATLKEEALAYHASGRRGKIEVVCPKPCTTQRDLSLAYTPGVAEPCREIHADPDAAYRYTARGNLVAVVTNGSAVLGLGDIGPLASKPVMEGKGVLFKRFADIDVFDLELKTHDPDEFVNAVALLEPTFGGINLEDIKAPECFLIEERLRERMGIPVFHDDQHGTAIITGAALLNALEIAGKAIGRVRIVYNGAGAAALACARLHVALGVRRENILMCDSKGVIHRGRTEGMNPYKAEFAADTPARTLTEAMAGADVFIGLSVKDAATADMVRSMAPNPIVFALANPDPEIDYETATAARPDAIVATGRSDYPNQVNNVLGFPYIFRGALDVRARTINEAMKVAAVRALADLAKQDVPDSVLRAYGKERLRFGRDYIIPKPFDHRVLLSVAPAVAKAAMDSGVARAAIPLDSYIDDLEKRLGRSHEVAHALIHRARRDPKRIVFPEGDHEKVLRACQILTDEKIAHPILLGNERDIREKARGLGLNLDAVPVVDPSTSPRREAYAGELFRLRGRKGVSRGEAAGLILNRNVYGSTMVHLGDADGLISGLTQHYPDTIRPALQIIKVRPDVRKVSGLYVLIFKHRLLFLADTTVNIEPSAEDLAEIAVESARVARRFEVSPRIALLSFSNFGSTRHPFSEKMRRAVELVRERAPDLTVDGEMQADTAVTPEIAQEAYPFSAIQGDANVLIFPDLQSANIAYRLLIRLGGAEAIGPILMGLSRPVHVLQQGCDVSAIVNMAAIAVLDAQEMGDPCLP</sequence>
<gene>
    <name evidence="13" type="ORF">A3F84_00065</name>
</gene>
<feature type="binding site" evidence="9">
    <location>
        <position position="137"/>
    </location>
    <ligand>
        <name>a divalent metal cation</name>
        <dbReference type="ChEBI" id="CHEBI:60240"/>
    </ligand>
</feature>
<dbReference type="CDD" id="cd05311">
    <property type="entry name" value="NAD_bind_2_malic_enz"/>
    <property type="match status" value="1"/>
</dbReference>
<dbReference type="InterPro" id="IPR037062">
    <property type="entry name" value="Malic_N_dom_sf"/>
</dbReference>
<protein>
    <submittedName>
        <fullName evidence="13">Phosphate acetyltransferase</fullName>
    </submittedName>
</protein>
<evidence type="ECO:0000256" key="10">
    <source>
        <dbReference type="PIRSR" id="PIRSR036684-3"/>
    </source>
</evidence>
<evidence type="ECO:0000256" key="4">
    <source>
        <dbReference type="ARBA" id="ARBA00008756"/>
    </source>
</evidence>
<dbReference type="InterPro" id="IPR036291">
    <property type="entry name" value="NAD(P)-bd_dom_sf"/>
</dbReference>
<organism evidence="13 14">
    <name type="scientific">Handelsmanbacteria sp. (strain RIFCSPLOWO2_12_FULL_64_10)</name>
    <dbReference type="NCBI Taxonomy" id="1817868"/>
    <lineage>
        <taxon>Bacteria</taxon>
        <taxon>Candidatus Handelsmaniibacteriota</taxon>
    </lineage>
</organism>
<dbReference type="SMART" id="SM00919">
    <property type="entry name" value="Malic_M"/>
    <property type="match status" value="1"/>
</dbReference>
<dbReference type="GO" id="GO:0046872">
    <property type="term" value="F:metal ion binding"/>
    <property type="evidence" value="ECO:0007669"/>
    <property type="project" value="UniProtKB-KW"/>
</dbReference>
<keyword evidence="5 9" id="KW-0479">Metal-binding</keyword>
<dbReference type="EMBL" id="MFKF01000417">
    <property type="protein sequence ID" value="OGG44087.1"/>
    <property type="molecule type" value="Genomic_DNA"/>
</dbReference>
<dbReference type="GO" id="GO:0016616">
    <property type="term" value="F:oxidoreductase activity, acting on the CH-OH group of donors, NAD or NADP as acceptor"/>
    <property type="evidence" value="ECO:0007669"/>
    <property type="project" value="InterPro"/>
</dbReference>
<keyword evidence="13" id="KW-0808">Transferase</keyword>
<feature type="domain" description="Malic enzyme N-terminal" evidence="12">
    <location>
        <begin position="19"/>
        <end position="152"/>
    </location>
</feature>
<dbReference type="PANTHER" id="PTHR43237">
    <property type="entry name" value="NADP-DEPENDENT MALIC ENZYME"/>
    <property type="match status" value="1"/>
</dbReference>
<dbReference type="Proteomes" id="UP000178606">
    <property type="component" value="Unassembled WGS sequence"/>
</dbReference>
<feature type="binding site" evidence="9">
    <location>
        <position position="138"/>
    </location>
    <ligand>
        <name>a divalent metal cation</name>
        <dbReference type="ChEBI" id="CHEBI:60240"/>
    </ligand>
</feature>
<dbReference type="GO" id="GO:0004470">
    <property type="term" value="F:malic enzyme activity"/>
    <property type="evidence" value="ECO:0007669"/>
    <property type="project" value="InterPro"/>
</dbReference>
<keyword evidence="10" id="KW-0521">NADP</keyword>
<dbReference type="InterPro" id="IPR051674">
    <property type="entry name" value="Malate_Decarboxylase"/>
</dbReference>
<dbReference type="SMART" id="SM01274">
    <property type="entry name" value="malic"/>
    <property type="match status" value="1"/>
</dbReference>
<dbReference type="InterPro" id="IPR042112">
    <property type="entry name" value="P_AcTrfase_dom2"/>
</dbReference>
<feature type="domain" description="Malic enzyme NAD-binding" evidence="11">
    <location>
        <begin position="164"/>
        <end position="401"/>
    </location>
</feature>
<dbReference type="AlphaFoldDB" id="A0A1F6C5E3"/>
<dbReference type="NCBIfam" id="NF007233">
    <property type="entry name" value="PRK09653.1"/>
    <property type="match status" value="1"/>
</dbReference>
<dbReference type="InterPro" id="IPR012301">
    <property type="entry name" value="Malic_N_dom"/>
</dbReference>
<feature type="binding site" evidence="10">
    <location>
        <position position="163"/>
    </location>
    <ligand>
        <name>a divalent metal cation</name>
        <dbReference type="ChEBI" id="CHEBI:60240"/>
    </ligand>
</feature>
<dbReference type="InterPro" id="IPR012188">
    <property type="entry name" value="ME_PTA"/>
</dbReference>
<dbReference type="Pfam" id="PF01515">
    <property type="entry name" value="PTA_PTB"/>
    <property type="match status" value="1"/>
</dbReference>
<dbReference type="Pfam" id="PF00390">
    <property type="entry name" value="malic"/>
    <property type="match status" value="1"/>
</dbReference>
<evidence type="ECO:0000256" key="2">
    <source>
        <dbReference type="ARBA" id="ARBA00001946"/>
    </source>
</evidence>
<dbReference type="SUPFAM" id="SSF53223">
    <property type="entry name" value="Aminoacid dehydrogenase-like, N-terminal domain"/>
    <property type="match status" value="1"/>
</dbReference>
<comment type="similarity">
    <text evidence="4">In the C-terminal section; belongs to the phosphate acetyltransferase and butyryltransferase family.</text>
</comment>
<dbReference type="PIRSF" id="PIRSF036684">
    <property type="entry name" value="ME_PTA"/>
    <property type="match status" value="1"/>
</dbReference>
<feature type="binding site" evidence="10">
    <location>
        <begin position="77"/>
        <end position="84"/>
    </location>
    <ligand>
        <name>NADP(+)</name>
        <dbReference type="ChEBI" id="CHEBI:58349"/>
    </ligand>
</feature>
<dbReference type="InterPro" id="IPR012302">
    <property type="entry name" value="Malic_NAD-bd"/>
</dbReference>
<keyword evidence="7" id="KW-0511">Multifunctional enzyme</keyword>
<evidence type="ECO:0000256" key="6">
    <source>
        <dbReference type="ARBA" id="ARBA00023002"/>
    </source>
</evidence>
<evidence type="ECO:0000256" key="3">
    <source>
        <dbReference type="ARBA" id="ARBA00007686"/>
    </source>
</evidence>
<dbReference type="InterPro" id="IPR042113">
    <property type="entry name" value="P_AcTrfase_dom1"/>
</dbReference>
<dbReference type="Gene3D" id="3.40.50.10750">
    <property type="entry name" value="Isocitrate/Isopropylmalate dehydrogenase-like"/>
    <property type="match status" value="1"/>
</dbReference>
<evidence type="ECO:0000256" key="9">
    <source>
        <dbReference type="PIRSR" id="PIRSR036684-2"/>
    </source>
</evidence>
<dbReference type="Pfam" id="PF03949">
    <property type="entry name" value="Malic_M"/>
    <property type="match status" value="1"/>
</dbReference>
<evidence type="ECO:0000313" key="14">
    <source>
        <dbReference type="Proteomes" id="UP000178606"/>
    </source>
</evidence>
<feature type="active site" description="Proton acceptor" evidence="8">
    <location>
        <position position="95"/>
    </location>
</feature>
<accession>A0A1F6C5E3</accession>
<dbReference type="GO" id="GO:0016746">
    <property type="term" value="F:acyltransferase activity"/>
    <property type="evidence" value="ECO:0007669"/>
    <property type="project" value="InterPro"/>
</dbReference>
<evidence type="ECO:0000256" key="7">
    <source>
        <dbReference type="ARBA" id="ARBA00023268"/>
    </source>
</evidence>
<comment type="cofactor">
    <cofactor evidence="1">
        <name>Mn(2+)</name>
        <dbReference type="ChEBI" id="CHEBI:29035"/>
    </cofactor>
</comment>
<dbReference type="SUPFAM" id="SSF53659">
    <property type="entry name" value="Isocitrate/Isopropylmalate dehydrogenase-like"/>
    <property type="match status" value="1"/>
</dbReference>
<dbReference type="SUPFAM" id="SSF51735">
    <property type="entry name" value="NAD(P)-binding Rossmann-fold domains"/>
    <property type="match status" value="1"/>
</dbReference>
<name>A0A1F6C5E3_HANXR</name>